<dbReference type="CDD" id="cd06578">
    <property type="entry name" value="HemD"/>
    <property type="match status" value="1"/>
</dbReference>
<dbReference type="InterPro" id="IPR036108">
    <property type="entry name" value="4pyrrol_syn_uPrphyn_synt_sf"/>
</dbReference>
<sequence>MAQMGGLAGKHVALTASRKTEEMEALLHKQGATSAVRSLQGTVIQDQETVTEAIISGLATQPDWFIFTTGIGVQTLLAFAEEAGVKEAFIKQVRSARIAVRGYKAKNALLKENIAIDVLSEDGTTAQLVEQLKEIDWNGKKVIVQLYGLPSPTLERFLTEGKALVSTWLPYIHYAPKGETIDLFLEELLKKKEYDAVCFTTALQVKALFARANETDRHEQLLHVFDGPTVACAVGKVTAEALSEEGVKRIVYPEKERMGAMIVELGKFLETG</sequence>
<dbReference type="Pfam" id="PF02602">
    <property type="entry name" value="HEM4"/>
    <property type="match status" value="1"/>
</dbReference>
<dbReference type="AlphaFoldDB" id="A0A268P291"/>
<dbReference type="InterPro" id="IPR039793">
    <property type="entry name" value="UROS/Hem4"/>
</dbReference>
<dbReference type="NCBIfam" id="NF004584">
    <property type="entry name" value="PRK05928.2-1"/>
    <property type="match status" value="1"/>
</dbReference>
<gene>
    <name evidence="2" type="ORF">CHH72_08880</name>
</gene>
<feature type="domain" description="Tetrapyrrole biosynthesis uroporphyrinogen III synthase" evidence="1">
    <location>
        <begin position="22"/>
        <end position="262"/>
    </location>
</feature>
<dbReference type="Gene3D" id="3.40.50.10090">
    <property type="match status" value="2"/>
</dbReference>
<evidence type="ECO:0000313" key="3">
    <source>
        <dbReference type="Proteomes" id="UP000216207"/>
    </source>
</evidence>
<dbReference type="Proteomes" id="UP000216207">
    <property type="component" value="Unassembled WGS sequence"/>
</dbReference>
<dbReference type="PANTHER" id="PTHR40082:SF1">
    <property type="entry name" value="BLR5956 PROTEIN"/>
    <property type="match status" value="1"/>
</dbReference>
<protein>
    <submittedName>
        <fullName evidence="2">Uroporphyrinogen-III synthase</fullName>
    </submittedName>
</protein>
<dbReference type="EMBL" id="NPCC01000009">
    <property type="protein sequence ID" value="PAE89435.1"/>
    <property type="molecule type" value="Genomic_DNA"/>
</dbReference>
<name>A0A268P291_SHOCL</name>
<evidence type="ECO:0000313" key="2">
    <source>
        <dbReference type="EMBL" id="PAE89435.1"/>
    </source>
</evidence>
<comment type="caution">
    <text evidence="2">The sequence shown here is derived from an EMBL/GenBank/DDBJ whole genome shotgun (WGS) entry which is preliminary data.</text>
</comment>
<accession>A0A268P291</accession>
<reference evidence="2 3" key="1">
    <citation type="submission" date="2017-07" db="EMBL/GenBank/DDBJ databases">
        <title>Isolation and whole genome analysis of endospore-forming bacteria from heroin.</title>
        <authorList>
            <person name="Kalinowski J."/>
            <person name="Ahrens B."/>
            <person name="Al-Dilaimi A."/>
            <person name="Winkler A."/>
            <person name="Wibberg D."/>
            <person name="Schleenbecker U."/>
            <person name="Ruckert C."/>
            <person name="Wolfel R."/>
            <person name="Grass G."/>
        </authorList>
    </citation>
    <scope>NUCLEOTIDE SEQUENCE [LARGE SCALE GENOMIC DNA]</scope>
    <source>
        <strain evidence="2 3">7539</strain>
    </source>
</reference>
<dbReference type="PANTHER" id="PTHR40082">
    <property type="entry name" value="BLR5956 PROTEIN"/>
    <property type="match status" value="1"/>
</dbReference>
<dbReference type="GO" id="GO:0006780">
    <property type="term" value="P:uroporphyrinogen III biosynthetic process"/>
    <property type="evidence" value="ECO:0007669"/>
    <property type="project" value="InterPro"/>
</dbReference>
<dbReference type="SUPFAM" id="SSF69618">
    <property type="entry name" value="HemD-like"/>
    <property type="match status" value="1"/>
</dbReference>
<evidence type="ECO:0000259" key="1">
    <source>
        <dbReference type="Pfam" id="PF02602"/>
    </source>
</evidence>
<dbReference type="GO" id="GO:0004852">
    <property type="term" value="F:uroporphyrinogen-III synthase activity"/>
    <property type="evidence" value="ECO:0007669"/>
    <property type="project" value="InterPro"/>
</dbReference>
<dbReference type="InterPro" id="IPR003754">
    <property type="entry name" value="4pyrrol_synth_uPrphyn_synth"/>
</dbReference>
<proteinExistence type="predicted"/>
<organism evidence="2 3">
    <name type="scientific">Shouchella clausii</name>
    <name type="common">Alkalihalobacillus clausii</name>
    <dbReference type="NCBI Taxonomy" id="79880"/>
    <lineage>
        <taxon>Bacteria</taxon>
        <taxon>Bacillati</taxon>
        <taxon>Bacillota</taxon>
        <taxon>Bacilli</taxon>
        <taxon>Bacillales</taxon>
        <taxon>Bacillaceae</taxon>
        <taxon>Shouchella</taxon>
    </lineage>
</organism>